<dbReference type="EMBL" id="JAODUO010000438">
    <property type="protein sequence ID" value="KAK2180554.1"/>
    <property type="molecule type" value="Genomic_DNA"/>
</dbReference>
<gene>
    <name evidence="1" type="ORF">NP493_438g02135</name>
</gene>
<evidence type="ECO:0000313" key="2">
    <source>
        <dbReference type="Proteomes" id="UP001209878"/>
    </source>
</evidence>
<dbReference type="Proteomes" id="UP001209878">
    <property type="component" value="Unassembled WGS sequence"/>
</dbReference>
<dbReference type="AlphaFoldDB" id="A0AAD9L041"/>
<keyword evidence="2" id="KW-1185">Reference proteome</keyword>
<protein>
    <submittedName>
        <fullName evidence="1">Uncharacterized protein</fullName>
    </submittedName>
</protein>
<accession>A0AAD9L041</accession>
<sequence>MTLTLQLPQHITLQLILTTYHTITHFSFYYTFRNLCL</sequence>
<name>A0AAD9L041_RIDPI</name>
<organism evidence="1 2">
    <name type="scientific">Ridgeia piscesae</name>
    <name type="common">Tubeworm</name>
    <dbReference type="NCBI Taxonomy" id="27915"/>
    <lineage>
        <taxon>Eukaryota</taxon>
        <taxon>Metazoa</taxon>
        <taxon>Spiralia</taxon>
        <taxon>Lophotrochozoa</taxon>
        <taxon>Annelida</taxon>
        <taxon>Polychaeta</taxon>
        <taxon>Sedentaria</taxon>
        <taxon>Canalipalpata</taxon>
        <taxon>Sabellida</taxon>
        <taxon>Siboglinidae</taxon>
        <taxon>Ridgeia</taxon>
    </lineage>
</organism>
<evidence type="ECO:0000313" key="1">
    <source>
        <dbReference type="EMBL" id="KAK2180554.1"/>
    </source>
</evidence>
<reference evidence="1" key="1">
    <citation type="journal article" date="2023" name="Mol. Biol. Evol.">
        <title>Third-Generation Sequencing Reveals the Adaptive Role of the Epigenome in Three Deep-Sea Polychaetes.</title>
        <authorList>
            <person name="Perez M."/>
            <person name="Aroh O."/>
            <person name="Sun Y."/>
            <person name="Lan Y."/>
            <person name="Juniper S.K."/>
            <person name="Young C.R."/>
            <person name="Angers B."/>
            <person name="Qian P.Y."/>
        </authorList>
    </citation>
    <scope>NUCLEOTIDE SEQUENCE</scope>
    <source>
        <strain evidence="1">R07B-5</strain>
    </source>
</reference>
<proteinExistence type="predicted"/>
<comment type="caution">
    <text evidence="1">The sequence shown here is derived from an EMBL/GenBank/DDBJ whole genome shotgun (WGS) entry which is preliminary data.</text>
</comment>